<protein>
    <submittedName>
        <fullName evidence="1">Uncharacterized protein</fullName>
    </submittedName>
</protein>
<comment type="caution">
    <text evidence="1">The sequence shown here is derived from an EMBL/GenBank/DDBJ whole genome shotgun (WGS) entry which is preliminary data.</text>
</comment>
<keyword evidence="2" id="KW-1185">Reference proteome</keyword>
<gene>
    <name evidence="1" type="ORF">ETB97_008516</name>
</gene>
<sequence>MRRWEALKTLKRVIPETKRNATLQRKIVSLQFLQEWITFKDGVLEACRSLDLSQAAPITDDATENFVIGSERGLTGRFVKHFCDPVIKVLATTQLSNLTFGDYHAADPSDASRNVPDVVMLMLPESKGYGSRETEDLLDRTA</sequence>
<dbReference type="AlphaFoldDB" id="A0A8H6AD59"/>
<dbReference type="EMBL" id="SPNV01000039">
    <property type="protein sequence ID" value="KAF5864110.1"/>
    <property type="molecule type" value="Genomic_DNA"/>
</dbReference>
<accession>A0A8H6AD59</accession>
<proteinExistence type="predicted"/>
<reference evidence="1 2" key="1">
    <citation type="submission" date="2019-04" db="EMBL/GenBank/DDBJ databases">
        <title>Aspergillus burnettii sp. nov., novel species from soil in southeast Queensland.</title>
        <authorList>
            <person name="Gilchrist C.L.M."/>
            <person name="Pitt J.I."/>
            <person name="Lange L."/>
            <person name="Lacey H.J."/>
            <person name="Vuong D."/>
            <person name="Midgley D.J."/>
            <person name="Greenfield P."/>
            <person name="Bradbury M."/>
            <person name="Lacey E."/>
            <person name="Busk P.K."/>
            <person name="Pilgaard B."/>
            <person name="Chooi Y.H."/>
            <person name="Piggott A.M."/>
        </authorList>
    </citation>
    <scope>NUCLEOTIDE SEQUENCE [LARGE SCALE GENOMIC DNA]</scope>
    <source>
        <strain evidence="1 2">FRR 5400</strain>
    </source>
</reference>
<evidence type="ECO:0000313" key="1">
    <source>
        <dbReference type="EMBL" id="KAF5864110.1"/>
    </source>
</evidence>
<evidence type="ECO:0000313" key="2">
    <source>
        <dbReference type="Proteomes" id="UP000541154"/>
    </source>
</evidence>
<name>A0A8H6AD59_PETAA</name>
<dbReference type="Proteomes" id="UP000541154">
    <property type="component" value="Unassembled WGS sequence"/>
</dbReference>
<organism evidence="1 2">
    <name type="scientific">Petromyces alliaceus</name>
    <name type="common">Aspergillus alliaceus</name>
    <dbReference type="NCBI Taxonomy" id="209559"/>
    <lineage>
        <taxon>Eukaryota</taxon>
        <taxon>Fungi</taxon>
        <taxon>Dikarya</taxon>
        <taxon>Ascomycota</taxon>
        <taxon>Pezizomycotina</taxon>
        <taxon>Eurotiomycetes</taxon>
        <taxon>Eurotiomycetidae</taxon>
        <taxon>Eurotiales</taxon>
        <taxon>Aspergillaceae</taxon>
        <taxon>Aspergillus</taxon>
        <taxon>Aspergillus subgen. Circumdati</taxon>
    </lineage>
</organism>